<name>A0AAD7KRJ7_QUISA</name>
<proteinExistence type="predicted"/>
<dbReference type="EMBL" id="JARAOO010000014">
    <property type="protein sequence ID" value="KAJ7944387.1"/>
    <property type="molecule type" value="Genomic_DNA"/>
</dbReference>
<sequence length="163" mass="18764">GMAEFITRIYSSSKLALIKVPPRCDRGMCRNNVQRKQTSKISTDKYCQYDKLHVYITIERNLFIQKLTTHIKIRIPDSSLPTPSTLICFNNSICQPEKLLINTTQSTRGLRTEKSSYHTFDKIPQRKATMHPQNKYLYNPDTKGKSDNALWYQVQLGEAPPPG</sequence>
<protein>
    <submittedName>
        <fullName evidence="1">Uncharacterized protein</fullName>
    </submittedName>
</protein>
<gene>
    <name evidence="1" type="ORF">O6P43_033790</name>
</gene>
<feature type="non-terminal residue" evidence="1">
    <location>
        <position position="1"/>
    </location>
</feature>
<comment type="caution">
    <text evidence="1">The sequence shown here is derived from an EMBL/GenBank/DDBJ whole genome shotgun (WGS) entry which is preliminary data.</text>
</comment>
<dbReference type="AlphaFoldDB" id="A0AAD7KRJ7"/>
<evidence type="ECO:0000313" key="1">
    <source>
        <dbReference type="EMBL" id="KAJ7944387.1"/>
    </source>
</evidence>
<accession>A0AAD7KRJ7</accession>
<keyword evidence="2" id="KW-1185">Reference proteome</keyword>
<dbReference type="KEGG" id="qsa:O6P43_033790"/>
<reference evidence="1" key="1">
    <citation type="journal article" date="2023" name="Science">
        <title>Elucidation of the pathway for biosynthesis of saponin adjuvants from the soapbark tree.</title>
        <authorList>
            <person name="Reed J."/>
            <person name="Orme A."/>
            <person name="El-Demerdash A."/>
            <person name="Owen C."/>
            <person name="Martin L.B.B."/>
            <person name="Misra R.C."/>
            <person name="Kikuchi S."/>
            <person name="Rejzek M."/>
            <person name="Martin A.C."/>
            <person name="Harkess A."/>
            <person name="Leebens-Mack J."/>
            <person name="Louveau T."/>
            <person name="Stephenson M.J."/>
            <person name="Osbourn A."/>
        </authorList>
    </citation>
    <scope>NUCLEOTIDE SEQUENCE</scope>
    <source>
        <strain evidence="1">S10</strain>
    </source>
</reference>
<evidence type="ECO:0000313" key="2">
    <source>
        <dbReference type="Proteomes" id="UP001163823"/>
    </source>
</evidence>
<organism evidence="1 2">
    <name type="scientific">Quillaja saponaria</name>
    <name type="common">Soap bark tree</name>
    <dbReference type="NCBI Taxonomy" id="32244"/>
    <lineage>
        <taxon>Eukaryota</taxon>
        <taxon>Viridiplantae</taxon>
        <taxon>Streptophyta</taxon>
        <taxon>Embryophyta</taxon>
        <taxon>Tracheophyta</taxon>
        <taxon>Spermatophyta</taxon>
        <taxon>Magnoliopsida</taxon>
        <taxon>eudicotyledons</taxon>
        <taxon>Gunneridae</taxon>
        <taxon>Pentapetalae</taxon>
        <taxon>rosids</taxon>
        <taxon>fabids</taxon>
        <taxon>Fabales</taxon>
        <taxon>Quillajaceae</taxon>
        <taxon>Quillaja</taxon>
    </lineage>
</organism>
<dbReference type="Proteomes" id="UP001163823">
    <property type="component" value="Chromosome 14"/>
</dbReference>